<dbReference type="Proteomes" id="UP001175228">
    <property type="component" value="Unassembled WGS sequence"/>
</dbReference>
<evidence type="ECO:0000313" key="3">
    <source>
        <dbReference type="Proteomes" id="UP001175228"/>
    </source>
</evidence>
<proteinExistence type="predicted"/>
<feature type="compositionally biased region" description="Polar residues" evidence="1">
    <location>
        <begin position="264"/>
        <end position="273"/>
    </location>
</feature>
<protein>
    <submittedName>
        <fullName evidence="2">Uncharacterized protein</fullName>
    </submittedName>
</protein>
<gene>
    <name evidence="2" type="ORF">EDD18DRAFT_1104594</name>
</gene>
<organism evidence="2 3">
    <name type="scientific">Armillaria luteobubalina</name>
    <dbReference type="NCBI Taxonomy" id="153913"/>
    <lineage>
        <taxon>Eukaryota</taxon>
        <taxon>Fungi</taxon>
        <taxon>Dikarya</taxon>
        <taxon>Basidiomycota</taxon>
        <taxon>Agaricomycotina</taxon>
        <taxon>Agaricomycetes</taxon>
        <taxon>Agaricomycetidae</taxon>
        <taxon>Agaricales</taxon>
        <taxon>Marasmiineae</taxon>
        <taxon>Physalacriaceae</taxon>
        <taxon>Armillaria</taxon>
    </lineage>
</organism>
<name>A0AA39Q7C4_9AGAR</name>
<sequence length="288" mass="31850">MEQQGPSSTPALLATSPNTTLAPIKLTASQILDYFQMPDGLLNTPHFIKSYQTLNKMTLISSKRAKSEEQAFYAEVYTVLKAEHHFFFKKNYGPAVKKFIKSASDRRSTCISRIKNEAFHSIFRSLLPPSAAVKGFDPFTDPHCQELLGYDPQKKILLAIFFGATSIKEKTVTKKKPMNAVLWQVEQITPSAITFTAIVLTKETMGHDSKLALAPTTDVPVDELVGSIASVTLHNYFTLSLNEMPETEHPSGATSPEKELTATDPENLNQSQNDLREIGGLVCSKGNR</sequence>
<evidence type="ECO:0000313" key="2">
    <source>
        <dbReference type="EMBL" id="KAK0497139.1"/>
    </source>
</evidence>
<keyword evidence="3" id="KW-1185">Reference proteome</keyword>
<feature type="region of interest" description="Disordered" evidence="1">
    <location>
        <begin position="244"/>
        <end position="288"/>
    </location>
</feature>
<accession>A0AA39Q7C4</accession>
<dbReference type="AlphaFoldDB" id="A0AA39Q7C4"/>
<evidence type="ECO:0000256" key="1">
    <source>
        <dbReference type="SAM" id="MobiDB-lite"/>
    </source>
</evidence>
<reference evidence="2" key="1">
    <citation type="submission" date="2023-06" db="EMBL/GenBank/DDBJ databases">
        <authorList>
            <consortium name="Lawrence Berkeley National Laboratory"/>
            <person name="Ahrendt S."/>
            <person name="Sahu N."/>
            <person name="Indic B."/>
            <person name="Wong-Bajracharya J."/>
            <person name="Merenyi Z."/>
            <person name="Ke H.-M."/>
            <person name="Monk M."/>
            <person name="Kocsube S."/>
            <person name="Drula E."/>
            <person name="Lipzen A."/>
            <person name="Balint B."/>
            <person name="Henrissat B."/>
            <person name="Andreopoulos B."/>
            <person name="Martin F.M."/>
            <person name="Harder C.B."/>
            <person name="Rigling D."/>
            <person name="Ford K.L."/>
            <person name="Foster G.D."/>
            <person name="Pangilinan J."/>
            <person name="Papanicolaou A."/>
            <person name="Barry K."/>
            <person name="LaButti K."/>
            <person name="Viragh M."/>
            <person name="Koriabine M."/>
            <person name="Yan M."/>
            <person name="Riley R."/>
            <person name="Champramary S."/>
            <person name="Plett K.L."/>
            <person name="Tsai I.J."/>
            <person name="Slot J."/>
            <person name="Sipos G."/>
            <person name="Plett J."/>
            <person name="Nagy L.G."/>
            <person name="Grigoriev I.V."/>
        </authorList>
    </citation>
    <scope>NUCLEOTIDE SEQUENCE</scope>
    <source>
        <strain evidence="2">HWK02</strain>
    </source>
</reference>
<dbReference type="EMBL" id="JAUEPU010000013">
    <property type="protein sequence ID" value="KAK0497139.1"/>
    <property type="molecule type" value="Genomic_DNA"/>
</dbReference>
<comment type="caution">
    <text evidence="2">The sequence shown here is derived from an EMBL/GenBank/DDBJ whole genome shotgun (WGS) entry which is preliminary data.</text>
</comment>